<name>B9FF51_ORYSJ</name>
<gene>
    <name evidence="2" type="ORF">OsJ_14779</name>
</gene>
<proteinExistence type="predicted"/>
<sequence>MAASHSPTTSPSSSGSCAARSTTRAGSPPSQHDLPFAPPPIPHYSTTAATATGYSLRGESSGFPRSSGPPAPPAIAADQRASGGGGGCVAASACAGGGESAGSVLDSALFVGPGPCQIPAHI</sequence>
<reference evidence="2" key="1">
    <citation type="journal article" date="2005" name="PLoS Biol.">
        <title>The genomes of Oryza sativa: a history of duplications.</title>
        <authorList>
            <person name="Yu J."/>
            <person name="Wang J."/>
            <person name="Lin W."/>
            <person name="Li S."/>
            <person name="Li H."/>
            <person name="Zhou J."/>
            <person name="Ni P."/>
            <person name="Dong W."/>
            <person name="Hu S."/>
            <person name="Zeng C."/>
            <person name="Zhang J."/>
            <person name="Zhang Y."/>
            <person name="Li R."/>
            <person name="Xu Z."/>
            <person name="Li S."/>
            <person name="Li X."/>
            <person name="Zheng H."/>
            <person name="Cong L."/>
            <person name="Lin L."/>
            <person name="Yin J."/>
            <person name="Geng J."/>
            <person name="Li G."/>
            <person name="Shi J."/>
            <person name="Liu J."/>
            <person name="Lv H."/>
            <person name="Li J."/>
            <person name="Wang J."/>
            <person name="Deng Y."/>
            <person name="Ran L."/>
            <person name="Shi X."/>
            <person name="Wang X."/>
            <person name="Wu Q."/>
            <person name="Li C."/>
            <person name="Ren X."/>
            <person name="Wang J."/>
            <person name="Wang X."/>
            <person name="Li D."/>
            <person name="Liu D."/>
            <person name="Zhang X."/>
            <person name="Ji Z."/>
            <person name="Zhao W."/>
            <person name="Sun Y."/>
            <person name="Zhang Z."/>
            <person name="Bao J."/>
            <person name="Han Y."/>
            <person name="Dong L."/>
            <person name="Ji J."/>
            <person name="Chen P."/>
            <person name="Wu S."/>
            <person name="Liu J."/>
            <person name="Xiao Y."/>
            <person name="Bu D."/>
            <person name="Tan J."/>
            <person name="Yang L."/>
            <person name="Ye C."/>
            <person name="Zhang J."/>
            <person name="Xu J."/>
            <person name="Zhou Y."/>
            <person name="Yu Y."/>
            <person name="Zhang B."/>
            <person name="Zhuang S."/>
            <person name="Wei H."/>
            <person name="Liu B."/>
            <person name="Lei M."/>
            <person name="Yu H."/>
            <person name="Li Y."/>
            <person name="Xu H."/>
            <person name="Wei S."/>
            <person name="He X."/>
            <person name="Fang L."/>
            <person name="Zhang Z."/>
            <person name="Zhang Y."/>
            <person name="Huang X."/>
            <person name="Su Z."/>
            <person name="Tong W."/>
            <person name="Li J."/>
            <person name="Tong Z."/>
            <person name="Li S."/>
            <person name="Ye J."/>
            <person name="Wang L."/>
            <person name="Fang L."/>
            <person name="Lei T."/>
            <person name="Chen C."/>
            <person name="Chen H."/>
            <person name="Xu Z."/>
            <person name="Li H."/>
            <person name="Huang H."/>
            <person name="Zhang F."/>
            <person name="Xu H."/>
            <person name="Li N."/>
            <person name="Zhao C."/>
            <person name="Li S."/>
            <person name="Dong L."/>
            <person name="Huang Y."/>
            <person name="Li L."/>
            <person name="Xi Y."/>
            <person name="Qi Q."/>
            <person name="Li W."/>
            <person name="Zhang B."/>
            <person name="Hu W."/>
            <person name="Zhang Y."/>
            <person name="Tian X."/>
            <person name="Jiao Y."/>
            <person name="Liang X."/>
            <person name="Jin J."/>
            <person name="Gao L."/>
            <person name="Zheng W."/>
            <person name="Hao B."/>
            <person name="Liu S."/>
            <person name="Wang W."/>
            <person name="Yuan L."/>
            <person name="Cao M."/>
            <person name="McDermott J."/>
            <person name="Samudrala R."/>
            <person name="Wang J."/>
            <person name="Wong G.K."/>
            <person name="Yang H."/>
        </authorList>
    </citation>
    <scope>NUCLEOTIDE SEQUENCE [LARGE SCALE GENOMIC DNA]</scope>
</reference>
<feature type="compositionally biased region" description="Low complexity" evidence="1">
    <location>
        <begin position="1"/>
        <end position="25"/>
    </location>
</feature>
<evidence type="ECO:0000313" key="2">
    <source>
        <dbReference type="EMBL" id="EEE60984.1"/>
    </source>
</evidence>
<dbReference type="Proteomes" id="UP000007752">
    <property type="component" value="Chromosome 4"/>
</dbReference>
<protein>
    <submittedName>
        <fullName evidence="2">Uncharacterized protein</fullName>
    </submittedName>
</protein>
<feature type="region of interest" description="Disordered" evidence="1">
    <location>
        <begin position="1"/>
        <end position="89"/>
    </location>
</feature>
<dbReference type="EMBL" id="CM000141">
    <property type="protein sequence ID" value="EEE60984.1"/>
    <property type="molecule type" value="Genomic_DNA"/>
</dbReference>
<evidence type="ECO:0000256" key="1">
    <source>
        <dbReference type="SAM" id="MobiDB-lite"/>
    </source>
</evidence>
<organism evidence="2">
    <name type="scientific">Oryza sativa subsp. japonica</name>
    <name type="common">Rice</name>
    <dbReference type="NCBI Taxonomy" id="39947"/>
    <lineage>
        <taxon>Eukaryota</taxon>
        <taxon>Viridiplantae</taxon>
        <taxon>Streptophyta</taxon>
        <taxon>Embryophyta</taxon>
        <taxon>Tracheophyta</taxon>
        <taxon>Spermatophyta</taxon>
        <taxon>Magnoliopsida</taxon>
        <taxon>Liliopsida</taxon>
        <taxon>Poales</taxon>
        <taxon>Poaceae</taxon>
        <taxon>BOP clade</taxon>
        <taxon>Oryzoideae</taxon>
        <taxon>Oryzeae</taxon>
        <taxon>Oryzinae</taxon>
        <taxon>Oryza</taxon>
        <taxon>Oryza sativa</taxon>
    </lineage>
</organism>
<reference evidence="2" key="2">
    <citation type="submission" date="2008-12" db="EMBL/GenBank/DDBJ databases">
        <title>Improved gene annotation of the rice (Oryza sativa) genomes.</title>
        <authorList>
            <person name="Wang J."/>
            <person name="Li R."/>
            <person name="Fan W."/>
            <person name="Huang Q."/>
            <person name="Zhang J."/>
            <person name="Zhou Y."/>
            <person name="Hu Y."/>
            <person name="Zi S."/>
            <person name="Li J."/>
            <person name="Ni P."/>
            <person name="Zheng H."/>
            <person name="Zhang Y."/>
            <person name="Zhao M."/>
            <person name="Hao Q."/>
            <person name="McDermott J."/>
            <person name="Samudrala R."/>
            <person name="Kristiansen K."/>
            <person name="Wong G.K.-S."/>
        </authorList>
    </citation>
    <scope>NUCLEOTIDE SEQUENCE</scope>
</reference>
<dbReference type="AlphaFoldDB" id="B9FF51"/>
<accession>B9FF51</accession>
<feature type="compositionally biased region" description="Low complexity" evidence="1">
    <location>
        <begin position="46"/>
        <end position="66"/>
    </location>
</feature>